<dbReference type="EMBL" id="JAXCGZ010000795">
    <property type="protein sequence ID" value="KAK7085570.1"/>
    <property type="molecule type" value="Genomic_DNA"/>
</dbReference>
<name>A0AAN9AFI4_HALRR</name>
<dbReference type="Proteomes" id="UP001381693">
    <property type="component" value="Unassembled WGS sequence"/>
</dbReference>
<keyword evidence="2" id="KW-0067">ATP-binding</keyword>
<evidence type="ECO:0000313" key="4">
    <source>
        <dbReference type="Proteomes" id="UP001381693"/>
    </source>
</evidence>
<dbReference type="PANTHER" id="PTHR45991:SF1">
    <property type="entry name" value="PACHYTENE CHECKPOINT PROTEIN 2 HOMOLOG"/>
    <property type="match status" value="1"/>
</dbReference>
<accession>A0AAN9AFI4</accession>
<keyword evidence="4" id="KW-1185">Reference proteome</keyword>
<evidence type="ECO:0000256" key="1">
    <source>
        <dbReference type="ARBA" id="ARBA00022741"/>
    </source>
</evidence>
<keyword evidence="1" id="KW-0547">Nucleotide-binding</keyword>
<dbReference type="PANTHER" id="PTHR45991">
    <property type="entry name" value="PACHYTENE CHECKPOINT PROTEIN 2"/>
    <property type="match status" value="1"/>
</dbReference>
<evidence type="ECO:0000256" key="2">
    <source>
        <dbReference type="ARBA" id="ARBA00022840"/>
    </source>
</evidence>
<dbReference type="GO" id="GO:0005524">
    <property type="term" value="F:ATP binding"/>
    <property type="evidence" value="ECO:0007669"/>
    <property type="project" value="UniProtKB-KW"/>
</dbReference>
<dbReference type="GO" id="GO:0007131">
    <property type="term" value="P:reciprocal meiotic recombination"/>
    <property type="evidence" value="ECO:0007669"/>
    <property type="project" value="TreeGrafter"/>
</dbReference>
<sequence>MIEKFPTVRTGSIIKQEALKSPLADHVKYIKICELDSSAGIKHLETSSVYIEYYVYKLECDGPGIEELEEGGEELPAATHWTLPAVEFEDLWENLIYDTPVKEQ</sequence>
<reference evidence="3 4" key="1">
    <citation type="submission" date="2023-11" db="EMBL/GenBank/DDBJ databases">
        <title>Halocaridina rubra genome assembly.</title>
        <authorList>
            <person name="Smith C."/>
        </authorList>
    </citation>
    <scope>NUCLEOTIDE SEQUENCE [LARGE SCALE GENOMIC DNA]</scope>
    <source>
        <strain evidence="3">EP-1</strain>
        <tissue evidence="3">Whole</tissue>
    </source>
</reference>
<feature type="non-terminal residue" evidence="3">
    <location>
        <position position="104"/>
    </location>
</feature>
<dbReference type="GO" id="GO:0005694">
    <property type="term" value="C:chromosome"/>
    <property type="evidence" value="ECO:0007669"/>
    <property type="project" value="TreeGrafter"/>
</dbReference>
<dbReference type="GO" id="GO:0051598">
    <property type="term" value="P:meiotic recombination checkpoint signaling"/>
    <property type="evidence" value="ECO:0007669"/>
    <property type="project" value="TreeGrafter"/>
</dbReference>
<dbReference type="GO" id="GO:0005634">
    <property type="term" value="C:nucleus"/>
    <property type="evidence" value="ECO:0007669"/>
    <property type="project" value="TreeGrafter"/>
</dbReference>
<proteinExistence type="predicted"/>
<gene>
    <name evidence="3" type="primary">TRIP13_1</name>
    <name evidence="3" type="ORF">SK128_017116</name>
</gene>
<comment type="caution">
    <text evidence="3">The sequence shown here is derived from an EMBL/GenBank/DDBJ whole genome shotgun (WGS) entry which is preliminary data.</text>
</comment>
<evidence type="ECO:0000313" key="3">
    <source>
        <dbReference type="EMBL" id="KAK7085570.1"/>
    </source>
</evidence>
<organism evidence="3 4">
    <name type="scientific">Halocaridina rubra</name>
    <name type="common">Hawaiian red shrimp</name>
    <dbReference type="NCBI Taxonomy" id="373956"/>
    <lineage>
        <taxon>Eukaryota</taxon>
        <taxon>Metazoa</taxon>
        <taxon>Ecdysozoa</taxon>
        <taxon>Arthropoda</taxon>
        <taxon>Crustacea</taxon>
        <taxon>Multicrustacea</taxon>
        <taxon>Malacostraca</taxon>
        <taxon>Eumalacostraca</taxon>
        <taxon>Eucarida</taxon>
        <taxon>Decapoda</taxon>
        <taxon>Pleocyemata</taxon>
        <taxon>Caridea</taxon>
        <taxon>Atyoidea</taxon>
        <taxon>Atyidae</taxon>
        <taxon>Halocaridina</taxon>
    </lineage>
</organism>
<protein>
    <submittedName>
        <fullName evidence="3">Pachytene checkpoint protein 2</fullName>
    </submittedName>
</protein>
<dbReference type="AlphaFoldDB" id="A0AAN9AFI4"/>
<dbReference type="InterPro" id="IPR044539">
    <property type="entry name" value="Pch2-like"/>
</dbReference>